<keyword evidence="2" id="KW-1185">Reference proteome</keyword>
<gene>
    <name evidence="1" type="ORF">KUTeg_018641</name>
</gene>
<sequence length="118" mass="13874">MFAITDRKVKIIFFNLTVKNVHGKYVNQPLEVLKQNLLHLVRSAAEGPSDEVRHDNVPLLDEKKLSTGFETMNFISEKKFVLYLVSKNWYNVQYDSDLEVYVYNMKEDYKKGDIQIII</sequence>
<evidence type="ECO:0000313" key="1">
    <source>
        <dbReference type="EMBL" id="KAJ8303718.1"/>
    </source>
</evidence>
<accession>A0ABQ9EKE2</accession>
<dbReference type="Proteomes" id="UP001217089">
    <property type="component" value="Unassembled WGS sequence"/>
</dbReference>
<comment type="caution">
    <text evidence="1">The sequence shown here is derived from an EMBL/GenBank/DDBJ whole genome shotgun (WGS) entry which is preliminary data.</text>
</comment>
<protein>
    <submittedName>
        <fullName evidence="1">Uncharacterized protein</fullName>
    </submittedName>
</protein>
<name>A0ABQ9EKE2_TEGGR</name>
<proteinExistence type="predicted"/>
<dbReference type="InterPro" id="IPR042567">
    <property type="entry name" value="SPIN/Ssty_sf"/>
</dbReference>
<reference evidence="1 2" key="1">
    <citation type="submission" date="2022-12" db="EMBL/GenBank/DDBJ databases">
        <title>Chromosome-level genome of Tegillarca granosa.</title>
        <authorList>
            <person name="Kim J."/>
        </authorList>
    </citation>
    <scope>NUCLEOTIDE SEQUENCE [LARGE SCALE GENOMIC DNA]</scope>
    <source>
        <strain evidence="1">Teg-2019</strain>
        <tissue evidence="1">Adductor muscle</tissue>
    </source>
</reference>
<dbReference type="Gene3D" id="2.80.10.70">
    <property type="entry name" value="Spindlin/Ssty"/>
    <property type="match status" value="1"/>
</dbReference>
<organism evidence="1 2">
    <name type="scientific">Tegillarca granosa</name>
    <name type="common">Malaysian cockle</name>
    <name type="synonym">Anadara granosa</name>
    <dbReference type="NCBI Taxonomy" id="220873"/>
    <lineage>
        <taxon>Eukaryota</taxon>
        <taxon>Metazoa</taxon>
        <taxon>Spiralia</taxon>
        <taxon>Lophotrochozoa</taxon>
        <taxon>Mollusca</taxon>
        <taxon>Bivalvia</taxon>
        <taxon>Autobranchia</taxon>
        <taxon>Pteriomorphia</taxon>
        <taxon>Arcoida</taxon>
        <taxon>Arcoidea</taxon>
        <taxon>Arcidae</taxon>
        <taxon>Tegillarca</taxon>
    </lineage>
</organism>
<dbReference type="EMBL" id="JARBDR010000908">
    <property type="protein sequence ID" value="KAJ8303718.1"/>
    <property type="molecule type" value="Genomic_DNA"/>
</dbReference>
<evidence type="ECO:0000313" key="2">
    <source>
        <dbReference type="Proteomes" id="UP001217089"/>
    </source>
</evidence>